<name>A0A8S1RJT9_9CILI</name>
<gene>
    <name evidence="1" type="ORF">PSON_ATCC_30995.1.T1720076</name>
</gene>
<reference evidence="1" key="1">
    <citation type="submission" date="2021-01" db="EMBL/GenBank/DDBJ databases">
        <authorList>
            <consortium name="Genoscope - CEA"/>
            <person name="William W."/>
        </authorList>
    </citation>
    <scope>NUCLEOTIDE SEQUENCE</scope>
</reference>
<evidence type="ECO:0000313" key="2">
    <source>
        <dbReference type="Proteomes" id="UP000692954"/>
    </source>
</evidence>
<dbReference type="EMBL" id="CAJJDN010000172">
    <property type="protein sequence ID" value="CAD8127025.1"/>
    <property type="molecule type" value="Genomic_DNA"/>
</dbReference>
<proteinExistence type="predicted"/>
<protein>
    <submittedName>
        <fullName evidence="1">Uncharacterized protein</fullName>
    </submittedName>
</protein>
<dbReference type="AlphaFoldDB" id="A0A8S1RJT9"/>
<keyword evidence="2" id="KW-1185">Reference proteome</keyword>
<dbReference type="Proteomes" id="UP000692954">
    <property type="component" value="Unassembled WGS sequence"/>
</dbReference>
<organism evidence="1 2">
    <name type="scientific">Paramecium sonneborni</name>
    <dbReference type="NCBI Taxonomy" id="65129"/>
    <lineage>
        <taxon>Eukaryota</taxon>
        <taxon>Sar</taxon>
        <taxon>Alveolata</taxon>
        <taxon>Ciliophora</taxon>
        <taxon>Intramacronucleata</taxon>
        <taxon>Oligohymenophorea</taxon>
        <taxon>Peniculida</taxon>
        <taxon>Parameciidae</taxon>
        <taxon>Paramecium</taxon>
    </lineage>
</organism>
<evidence type="ECO:0000313" key="1">
    <source>
        <dbReference type="EMBL" id="CAD8127025.1"/>
    </source>
</evidence>
<sequence>MSETQNCISLKRENLRVSIRRQKNEEIFSKSRKMIQYDNAELMNYLIMRNEDDVIFNIQDFIKNRSQNIFESQQILKWLLEYDKLNQSNQAQKLTLHFLYQVSLNIEVKYIKLAASLLKQICLQDEDALMLTTKLSHKSTMRSYNFVNELSCEDFIVDLMGSQLNTLELICNIMADEQFIHLMFSRHPYILDFFRAKLHDLRTSQLVIHLLYDMAYSEKLCPFISNQNLIQDLVILIPSQKILETLILIHQNSYNSEILEESYLFNYYIELLDSQQYLGEVLVLINYFLDSKINNVILNQLLIRKKLLQDLCYYQNSKINQLAMNIIDKYL</sequence>
<dbReference type="OrthoDB" id="293275at2759"/>
<accession>A0A8S1RJT9</accession>
<comment type="caution">
    <text evidence="1">The sequence shown here is derived from an EMBL/GenBank/DDBJ whole genome shotgun (WGS) entry which is preliminary data.</text>
</comment>